<accession>A0A172U2D9</accession>
<organism evidence="5 6">
    <name type="scientific">Flavisolibacter tropicus</name>
    <dbReference type="NCBI Taxonomy" id="1492898"/>
    <lineage>
        <taxon>Bacteria</taxon>
        <taxon>Pseudomonadati</taxon>
        <taxon>Bacteroidota</taxon>
        <taxon>Chitinophagia</taxon>
        <taxon>Chitinophagales</taxon>
        <taxon>Chitinophagaceae</taxon>
        <taxon>Flavisolibacter</taxon>
    </lineage>
</organism>
<dbReference type="PANTHER" id="PTHR37423:SF2">
    <property type="entry name" value="MEMBRANE-BOUND LYTIC MUREIN TRANSGLYCOSYLASE C"/>
    <property type="match status" value="1"/>
</dbReference>
<keyword evidence="3" id="KW-0472">Membrane</keyword>
<dbReference type="InterPro" id="IPR023346">
    <property type="entry name" value="Lysozyme-like_dom_sf"/>
</dbReference>
<dbReference type="InterPro" id="IPR001638">
    <property type="entry name" value="Solute-binding_3/MltF_N"/>
</dbReference>
<reference evidence="5 6" key="2">
    <citation type="journal article" date="2016" name="Int. J. Syst. Evol. Microbiol.">
        <title>Flavisolibacter tropicus sp. nov., isolated from tropical soil.</title>
        <authorList>
            <person name="Lee J.J."/>
            <person name="Kang M.S."/>
            <person name="Kim G.S."/>
            <person name="Lee C.S."/>
            <person name="Lim S."/>
            <person name="Lee J."/>
            <person name="Roh S.H."/>
            <person name="Kang H."/>
            <person name="Ha J.M."/>
            <person name="Bae S."/>
            <person name="Jung H.Y."/>
            <person name="Kim M.K."/>
        </authorList>
    </citation>
    <scope>NUCLEOTIDE SEQUENCE [LARGE SCALE GENOMIC DNA]</scope>
    <source>
        <strain evidence="5 6">LCS9</strain>
    </source>
</reference>
<dbReference type="SUPFAM" id="SSF53850">
    <property type="entry name" value="Periplasmic binding protein-like II"/>
    <property type="match status" value="1"/>
</dbReference>
<dbReference type="InterPro" id="IPR008258">
    <property type="entry name" value="Transglycosylase_SLT_dom_1"/>
</dbReference>
<dbReference type="AlphaFoldDB" id="A0A172U2D9"/>
<protein>
    <submittedName>
        <fullName evidence="5">Lytic transglycosylase</fullName>
    </submittedName>
</protein>
<dbReference type="Gene3D" id="3.40.190.10">
    <property type="entry name" value="Periplasmic binding protein-like II"/>
    <property type="match status" value="2"/>
</dbReference>
<dbReference type="GO" id="GO:0009279">
    <property type="term" value="C:cell outer membrane"/>
    <property type="evidence" value="ECO:0007669"/>
    <property type="project" value="UniProtKB-SubCell"/>
</dbReference>
<dbReference type="PANTHER" id="PTHR37423">
    <property type="entry name" value="SOLUBLE LYTIC MUREIN TRANSGLYCOSYLASE-RELATED"/>
    <property type="match status" value="1"/>
</dbReference>
<evidence type="ECO:0000256" key="1">
    <source>
        <dbReference type="ARBA" id="ARBA00004339"/>
    </source>
</evidence>
<dbReference type="Pfam" id="PF01464">
    <property type="entry name" value="SLT"/>
    <property type="match status" value="1"/>
</dbReference>
<dbReference type="PATRIC" id="fig|1492898.3.peg.2899"/>
<dbReference type="SUPFAM" id="SSF53955">
    <property type="entry name" value="Lysozyme-like"/>
    <property type="match status" value="1"/>
</dbReference>
<dbReference type="CDD" id="cd01009">
    <property type="entry name" value="PBP2_YfhD_N"/>
    <property type="match status" value="1"/>
</dbReference>
<evidence type="ECO:0000259" key="4">
    <source>
        <dbReference type="SMART" id="SM00062"/>
    </source>
</evidence>
<evidence type="ECO:0000313" key="5">
    <source>
        <dbReference type="EMBL" id="ANE53480.1"/>
    </source>
</evidence>
<evidence type="ECO:0000256" key="3">
    <source>
        <dbReference type="ARBA" id="ARBA00023237"/>
    </source>
</evidence>
<dbReference type="OrthoDB" id="9815002at2"/>
<comment type="similarity">
    <text evidence="2">Belongs to the transglycosylase Slt family.</text>
</comment>
<dbReference type="Gene3D" id="1.10.530.10">
    <property type="match status" value="1"/>
</dbReference>
<evidence type="ECO:0000313" key="6">
    <source>
        <dbReference type="Proteomes" id="UP000077177"/>
    </source>
</evidence>
<dbReference type="Proteomes" id="UP000077177">
    <property type="component" value="Chromosome"/>
</dbReference>
<dbReference type="CDD" id="cd13403">
    <property type="entry name" value="MLTF-like"/>
    <property type="match status" value="1"/>
</dbReference>
<dbReference type="Pfam" id="PF00497">
    <property type="entry name" value="SBP_bac_3"/>
    <property type="match status" value="1"/>
</dbReference>
<evidence type="ECO:0000256" key="2">
    <source>
        <dbReference type="ARBA" id="ARBA00007734"/>
    </source>
</evidence>
<keyword evidence="6" id="KW-1185">Reference proteome</keyword>
<name>A0A172U2D9_9BACT</name>
<dbReference type="EMBL" id="CP011390">
    <property type="protein sequence ID" value="ANE53480.1"/>
    <property type="molecule type" value="Genomic_DNA"/>
</dbReference>
<proteinExistence type="inferred from homology"/>
<gene>
    <name evidence="5" type="ORF">SY85_13435</name>
</gene>
<keyword evidence="3" id="KW-0998">Cell outer membrane</keyword>
<dbReference type="SMART" id="SM00062">
    <property type="entry name" value="PBPb"/>
    <property type="match status" value="1"/>
</dbReference>
<dbReference type="KEGG" id="fla:SY85_13435"/>
<feature type="domain" description="Solute-binding protein family 3/N-terminal" evidence="4">
    <location>
        <begin position="6"/>
        <end position="245"/>
    </location>
</feature>
<comment type="subcellular location">
    <subcellularLocation>
        <location evidence="1">Cell outer membrane</location>
        <topology evidence="1">Peripheral membrane protein</topology>
    </subcellularLocation>
</comment>
<sequence>MLKRRIIRVLVPYSRTLFFNDKGKECGVTADNFRQFEIYLNKKYYKKPVSIPFTVAFIPTPRDQLIHHLQQGLGDIAAGNLTATEARLKQVDFVAPKEQGSVSEIVINRTKDPAITNVEQLSGKTIHVRKSSSYFESLQNLNNRLKLEGKSPVLLNIVSDDLEDEDLMEMLNAGVISDIIVDDWKAKMWAQILPGIRVNEQAAMSSGGYIGCAFRKNSPLLAAELNDFYYNYERNLASMPYRLKKYYKKVKELQDPTNSGNTNRYNEIIQLFEKYGDKYDFDPLMLAAMGFQESKLDQSKRSPVGAVGVMQLMPTTGAEMKVGDINITEANIHAGTKYMDQLMTTYFQDAHFDLFNRSLFAFASYNAGPNKIASLRKLAAERGLNPDIWLNNVEIVTSEKVGLETTTYVRNVMKYYYSYKLMLERSKEKSKALTGSVAEKSN</sequence>
<reference evidence="6" key="1">
    <citation type="submission" date="2015-01" db="EMBL/GenBank/DDBJ databases">
        <title>Flavisolibacter sp./LCS9/ whole genome sequencing.</title>
        <authorList>
            <person name="Kim M.K."/>
            <person name="Srinivasan S."/>
            <person name="Lee J.-J."/>
        </authorList>
    </citation>
    <scope>NUCLEOTIDE SEQUENCE [LARGE SCALE GENOMIC DNA]</scope>
    <source>
        <strain evidence="6">LCS9</strain>
    </source>
</reference>